<gene>
    <name evidence="9" type="ORF">SISNIDRAFT_452689</name>
</gene>
<dbReference type="SUPFAM" id="SSF47113">
    <property type="entry name" value="Histone-fold"/>
    <property type="match status" value="1"/>
</dbReference>
<evidence type="ECO:0000256" key="7">
    <source>
        <dbReference type="SAM" id="MobiDB-lite"/>
    </source>
</evidence>
<evidence type="ECO:0000256" key="3">
    <source>
        <dbReference type="ARBA" id="ARBA00023015"/>
    </source>
</evidence>
<keyword evidence="3" id="KW-0805">Transcription regulation</keyword>
<keyword evidence="10" id="KW-1185">Reference proteome</keyword>
<evidence type="ECO:0000256" key="6">
    <source>
        <dbReference type="ARBA" id="ARBA00072882"/>
    </source>
</evidence>
<reference evidence="9 10" key="1">
    <citation type="journal article" date="2016" name="Mol. Biol. Evol.">
        <title>Comparative Genomics of Early-Diverging Mushroom-Forming Fungi Provides Insights into the Origins of Lignocellulose Decay Capabilities.</title>
        <authorList>
            <person name="Nagy L.G."/>
            <person name="Riley R."/>
            <person name="Tritt A."/>
            <person name="Adam C."/>
            <person name="Daum C."/>
            <person name="Floudas D."/>
            <person name="Sun H."/>
            <person name="Yadav J.S."/>
            <person name="Pangilinan J."/>
            <person name="Larsson K.H."/>
            <person name="Matsuura K."/>
            <person name="Barry K."/>
            <person name="Labutti K."/>
            <person name="Kuo R."/>
            <person name="Ohm R.A."/>
            <person name="Bhattacharya S.S."/>
            <person name="Shirouzu T."/>
            <person name="Yoshinaga Y."/>
            <person name="Martin F.M."/>
            <person name="Grigoriev I.V."/>
            <person name="Hibbett D.S."/>
        </authorList>
    </citation>
    <scope>NUCLEOTIDE SEQUENCE [LARGE SCALE GENOMIC DNA]</scope>
    <source>
        <strain evidence="9 10">HHB9708</strain>
    </source>
</reference>
<dbReference type="Proteomes" id="UP000076722">
    <property type="component" value="Unassembled WGS sequence"/>
</dbReference>
<dbReference type="FunFam" id="1.10.20.10:FF:000061">
    <property type="entry name" value="TFIID subunit"/>
    <property type="match status" value="1"/>
</dbReference>
<dbReference type="OrthoDB" id="28335at2759"/>
<dbReference type="Gene3D" id="1.10.20.10">
    <property type="entry name" value="Histone, subunit A"/>
    <property type="match status" value="1"/>
</dbReference>
<dbReference type="GO" id="GO:0016251">
    <property type="term" value="F:RNA polymerase II general transcription initiation factor activity"/>
    <property type="evidence" value="ECO:0007669"/>
    <property type="project" value="TreeGrafter"/>
</dbReference>
<comment type="subcellular location">
    <subcellularLocation>
        <location evidence="1">Nucleus</location>
    </subcellularLocation>
</comment>
<feature type="region of interest" description="Disordered" evidence="7">
    <location>
        <begin position="1"/>
        <end position="59"/>
    </location>
</feature>
<evidence type="ECO:0000313" key="10">
    <source>
        <dbReference type="Proteomes" id="UP000076722"/>
    </source>
</evidence>
<dbReference type="InterPro" id="IPR009072">
    <property type="entry name" value="Histone-fold"/>
</dbReference>
<feature type="compositionally biased region" description="Low complexity" evidence="7">
    <location>
        <begin position="30"/>
        <end position="49"/>
    </location>
</feature>
<dbReference type="InterPro" id="IPR006809">
    <property type="entry name" value="TAFII28_dom"/>
</dbReference>
<dbReference type="CDD" id="cd08048">
    <property type="entry name" value="HFD_TAF11"/>
    <property type="match status" value="1"/>
</dbReference>
<evidence type="ECO:0000256" key="4">
    <source>
        <dbReference type="ARBA" id="ARBA00023163"/>
    </source>
</evidence>
<dbReference type="STRING" id="1314777.A0A164WRY4"/>
<proteinExistence type="inferred from homology"/>
<keyword evidence="5" id="KW-0539">Nucleus</keyword>
<sequence length="329" mass="34137">MNPPPTGASQPASTGMTRTVSNPYFGAGAGTTATAGTTPTTAGTSTGYTPMPYLPSTTGSTYATPSQYQYYPSQFPGLNAQMAAAAAKGKEKQEGTGTSTGTTPAPAPATGTATGAAATWNPAAYQPQAGVAGAANPAFNYAAYLPTPVPGAPATGTGTTPSAAAAAAAARGAYMGYMPFPTTVPAKTSKDDDDDELYPGMDDADYSAQLQYQTQSKADLKLLMDNFSQEQHNRFEAYRRSALNKGTMRKVIQSLTGQQVSQPVAQAVAGFSKVFVGEIIERARQAQARSGQTGPLSPDHLREAYRMYQLEKGAVGTAKPLKGKKLFVR</sequence>
<evidence type="ECO:0000259" key="8">
    <source>
        <dbReference type="Pfam" id="PF04719"/>
    </source>
</evidence>
<keyword evidence="4" id="KW-0804">Transcription</keyword>
<feature type="region of interest" description="Disordered" evidence="7">
    <location>
        <begin position="82"/>
        <end position="115"/>
    </location>
</feature>
<dbReference type="GO" id="GO:0051123">
    <property type="term" value="P:RNA polymerase II preinitiation complex assembly"/>
    <property type="evidence" value="ECO:0007669"/>
    <property type="project" value="InterPro"/>
</dbReference>
<feature type="compositionally biased region" description="Low complexity" evidence="7">
    <location>
        <begin position="95"/>
        <end position="115"/>
    </location>
</feature>
<dbReference type="PANTHER" id="PTHR13218">
    <property type="entry name" value="TRANSCRIPTION INITIATION FACTOR TFIID SUBUNIT 11-RELATED"/>
    <property type="match status" value="1"/>
</dbReference>
<dbReference type="PANTHER" id="PTHR13218:SF8">
    <property type="entry name" value="TRANSCRIPTION INITIATION FACTOR TFIID SUBUNIT 11"/>
    <property type="match status" value="1"/>
</dbReference>
<evidence type="ECO:0000256" key="1">
    <source>
        <dbReference type="ARBA" id="ARBA00004123"/>
    </source>
</evidence>
<feature type="domain" description="TAFII28-like protein" evidence="8">
    <location>
        <begin position="222"/>
        <end position="306"/>
    </location>
</feature>
<organism evidence="9 10">
    <name type="scientific">Sistotremastrum niveocremeum HHB9708</name>
    <dbReference type="NCBI Taxonomy" id="1314777"/>
    <lineage>
        <taxon>Eukaryota</taxon>
        <taxon>Fungi</taxon>
        <taxon>Dikarya</taxon>
        <taxon>Basidiomycota</taxon>
        <taxon>Agaricomycotina</taxon>
        <taxon>Agaricomycetes</taxon>
        <taxon>Sistotremastrales</taxon>
        <taxon>Sistotremastraceae</taxon>
        <taxon>Sertulicium</taxon>
        <taxon>Sertulicium niveocremeum</taxon>
    </lineage>
</organism>
<protein>
    <recommendedName>
        <fullName evidence="6">Transcription initiation factor TFIID subunit 11</fullName>
    </recommendedName>
</protein>
<dbReference type="Pfam" id="PF04719">
    <property type="entry name" value="TAFII28"/>
    <property type="match status" value="1"/>
</dbReference>
<evidence type="ECO:0000256" key="5">
    <source>
        <dbReference type="ARBA" id="ARBA00023242"/>
    </source>
</evidence>
<evidence type="ECO:0000313" key="9">
    <source>
        <dbReference type="EMBL" id="KZS95303.1"/>
    </source>
</evidence>
<evidence type="ECO:0000256" key="2">
    <source>
        <dbReference type="ARBA" id="ARBA00009788"/>
    </source>
</evidence>
<dbReference type="EMBL" id="KV419402">
    <property type="protein sequence ID" value="KZS95303.1"/>
    <property type="molecule type" value="Genomic_DNA"/>
</dbReference>
<dbReference type="InterPro" id="IPR045127">
    <property type="entry name" value="TAF11-like"/>
</dbReference>
<dbReference type="AlphaFoldDB" id="A0A164WRY4"/>
<dbReference type="GO" id="GO:0005669">
    <property type="term" value="C:transcription factor TFIID complex"/>
    <property type="evidence" value="ECO:0007669"/>
    <property type="project" value="InterPro"/>
</dbReference>
<name>A0A164WRY4_9AGAM</name>
<comment type="similarity">
    <text evidence="2">Belongs to the TAF11 family.</text>
</comment>
<feature type="compositionally biased region" description="Polar residues" evidence="7">
    <location>
        <begin position="7"/>
        <end position="22"/>
    </location>
</feature>
<dbReference type="GO" id="GO:0046982">
    <property type="term" value="F:protein heterodimerization activity"/>
    <property type="evidence" value="ECO:0007669"/>
    <property type="project" value="InterPro"/>
</dbReference>
<accession>A0A164WRY4</accession>